<dbReference type="Pfam" id="PF08243">
    <property type="entry name" value="SPT2"/>
    <property type="match status" value="1"/>
</dbReference>
<feature type="compositionally biased region" description="Basic residues" evidence="3">
    <location>
        <begin position="428"/>
        <end position="437"/>
    </location>
</feature>
<dbReference type="GO" id="GO:0006334">
    <property type="term" value="P:nucleosome assembly"/>
    <property type="evidence" value="ECO:0007669"/>
    <property type="project" value="TreeGrafter"/>
</dbReference>
<proteinExistence type="inferred from homology"/>
<dbReference type="RefSeq" id="XP_025352726.1">
    <property type="nucleotide sequence ID" value="XM_025501066.1"/>
</dbReference>
<evidence type="ECO:0000256" key="3">
    <source>
        <dbReference type="SAM" id="MobiDB-lite"/>
    </source>
</evidence>
<organism evidence="4 5">
    <name type="scientific">Meira miltonrushii</name>
    <dbReference type="NCBI Taxonomy" id="1280837"/>
    <lineage>
        <taxon>Eukaryota</taxon>
        <taxon>Fungi</taxon>
        <taxon>Dikarya</taxon>
        <taxon>Basidiomycota</taxon>
        <taxon>Ustilaginomycotina</taxon>
        <taxon>Exobasidiomycetes</taxon>
        <taxon>Exobasidiales</taxon>
        <taxon>Brachybasidiaceae</taxon>
        <taxon>Meira</taxon>
    </lineage>
</organism>
<feature type="region of interest" description="Disordered" evidence="3">
    <location>
        <begin position="269"/>
        <end position="437"/>
    </location>
</feature>
<dbReference type="PANTHER" id="PTHR22691:SF8">
    <property type="entry name" value="PROTEIN SPT2 HOMOLOG"/>
    <property type="match status" value="1"/>
</dbReference>
<feature type="region of interest" description="Disordered" evidence="3">
    <location>
        <begin position="209"/>
        <end position="232"/>
    </location>
</feature>
<dbReference type="Proteomes" id="UP000245771">
    <property type="component" value="Unassembled WGS sequence"/>
</dbReference>
<evidence type="ECO:0000256" key="1">
    <source>
        <dbReference type="ARBA" id="ARBA00006461"/>
    </source>
</evidence>
<evidence type="ECO:0000313" key="5">
    <source>
        <dbReference type="Proteomes" id="UP000245771"/>
    </source>
</evidence>
<dbReference type="GO" id="GO:0005730">
    <property type="term" value="C:nucleolus"/>
    <property type="evidence" value="ECO:0007669"/>
    <property type="project" value="TreeGrafter"/>
</dbReference>
<comment type="similarity">
    <text evidence="1">Belongs to the SPT2 family.</text>
</comment>
<reference evidence="4 5" key="1">
    <citation type="journal article" date="2018" name="Mol. Biol. Evol.">
        <title>Broad Genomic Sampling Reveals a Smut Pathogenic Ancestry of the Fungal Clade Ustilaginomycotina.</title>
        <authorList>
            <person name="Kijpornyongpan T."/>
            <person name="Mondo S.J."/>
            <person name="Barry K."/>
            <person name="Sandor L."/>
            <person name="Lee J."/>
            <person name="Lipzen A."/>
            <person name="Pangilinan J."/>
            <person name="LaButti K."/>
            <person name="Hainaut M."/>
            <person name="Henrissat B."/>
            <person name="Grigoriev I.V."/>
            <person name="Spatafora J.W."/>
            <person name="Aime M.C."/>
        </authorList>
    </citation>
    <scope>NUCLEOTIDE SEQUENCE [LARGE SCALE GENOMIC DNA]</scope>
    <source>
        <strain evidence="4 5">MCA 3882</strain>
    </source>
</reference>
<protein>
    <submittedName>
        <fullName evidence="4">SPT2-domain-containing protein</fullName>
    </submittedName>
</protein>
<feature type="compositionally biased region" description="Basic and acidic residues" evidence="3">
    <location>
        <begin position="100"/>
        <end position="112"/>
    </location>
</feature>
<dbReference type="OrthoDB" id="10482498at2759"/>
<dbReference type="InterPro" id="IPR013256">
    <property type="entry name" value="Chromatin_SPT2"/>
</dbReference>
<dbReference type="GO" id="GO:0003677">
    <property type="term" value="F:DNA binding"/>
    <property type="evidence" value="ECO:0007669"/>
    <property type="project" value="TreeGrafter"/>
</dbReference>
<gene>
    <name evidence="4" type="ORF">FA14DRAFT_181112</name>
</gene>
<dbReference type="InParanoid" id="A0A316V589"/>
<name>A0A316V589_9BASI</name>
<feature type="region of interest" description="Disordered" evidence="3">
    <location>
        <begin position="26"/>
        <end position="183"/>
    </location>
</feature>
<feature type="compositionally biased region" description="Basic and acidic residues" evidence="3">
    <location>
        <begin position="26"/>
        <end position="92"/>
    </location>
</feature>
<dbReference type="AlphaFoldDB" id="A0A316V589"/>
<feature type="compositionally biased region" description="Acidic residues" evidence="3">
    <location>
        <begin position="329"/>
        <end position="357"/>
    </location>
</feature>
<dbReference type="GO" id="GO:0006360">
    <property type="term" value="P:transcription by RNA polymerase I"/>
    <property type="evidence" value="ECO:0007669"/>
    <property type="project" value="TreeGrafter"/>
</dbReference>
<feature type="compositionally biased region" description="Basic and acidic residues" evidence="3">
    <location>
        <begin position="269"/>
        <end position="318"/>
    </location>
</feature>
<feature type="compositionally biased region" description="Polar residues" evidence="3">
    <location>
        <begin position="217"/>
        <end position="226"/>
    </location>
</feature>
<accession>A0A316V589</accession>
<dbReference type="EMBL" id="KZ819605">
    <property type="protein sequence ID" value="PWN32424.1"/>
    <property type="molecule type" value="Genomic_DNA"/>
</dbReference>
<evidence type="ECO:0000256" key="2">
    <source>
        <dbReference type="ARBA" id="ARBA00023054"/>
    </source>
</evidence>
<feature type="compositionally biased region" description="Basic and acidic residues" evidence="3">
    <location>
        <begin position="397"/>
        <end position="427"/>
    </location>
</feature>
<evidence type="ECO:0000313" key="4">
    <source>
        <dbReference type="EMBL" id="PWN32424.1"/>
    </source>
</evidence>
<sequence length="437" mass="50825">MSSFAELQALAAERSRIAEERKMVERVKRQQEEKEKKAAAEAMERERAKRQREALIDQDKRRREQIEAKRREAEMKEERTKRLEQERKEALLKKNQQGTDMRKFARASDKAIRRASGGRSSMNGQSRKRDTVQEDEDGFLHGSSGSTLTREEKRQKRQMALLGLGPSTIKKKMSKPQNKAAHNFNGGEFIALGTVKRDRRTIDEIERDLDARKGKVTPSSSGQAAQTLPVLPHVQEKQKLKILEQQRKNAMGLSPADYLPGAPVRADLVAKAKAKETRIKPKPEGSAKKREKVEEPPAIKRRETARDRFLREEEERRRERQKHSSQKYEEDDDESEEEEEEEEDEDEYESEGIDDGPDQSNIRDQIWQIFGRKRSAYMNKDLDESDDDMEADMQSVAREEARSARLARLEDEREEKEQRKREQEKAAKKAARSRRIE</sequence>
<dbReference type="GeneID" id="37022847"/>
<dbReference type="SMART" id="SM00784">
    <property type="entry name" value="SPT2"/>
    <property type="match status" value="1"/>
</dbReference>
<keyword evidence="2" id="KW-0175">Coiled coil</keyword>
<dbReference type="GO" id="GO:0042393">
    <property type="term" value="F:histone binding"/>
    <property type="evidence" value="ECO:0007669"/>
    <property type="project" value="TreeGrafter"/>
</dbReference>
<keyword evidence="5" id="KW-1185">Reference proteome</keyword>
<dbReference type="PANTHER" id="PTHR22691">
    <property type="entry name" value="YEAST SPT2-RELATED"/>
    <property type="match status" value="1"/>
</dbReference>